<dbReference type="OrthoDB" id="5857104at2759"/>
<feature type="compositionally biased region" description="Low complexity" evidence="8">
    <location>
        <begin position="1423"/>
        <end position="1446"/>
    </location>
</feature>
<keyword evidence="6" id="KW-0539">Nucleus</keyword>
<evidence type="ECO:0000256" key="6">
    <source>
        <dbReference type="ARBA" id="ARBA00023242"/>
    </source>
</evidence>
<feature type="compositionally biased region" description="Basic and acidic residues" evidence="8">
    <location>
        <begin position="1093"/>
        <end position="1107"/>
    </location>
</feature>
<feature type="compositionally biased region" description="Basic and acidic residues" evidence="8">
    <location>
        <begin position="872"/>
        <end position="887"/>
    </location>
</feature>
<reference evidence="10 11" key="1">
    <citation type="submission" date="2016-08" db="EMBL/GenBank/DDBJ databases">
        <title>A Parts List for Fungal Cellulosomes Revealed by Comparative Genomics.</title>
        <authorList>
            <consortium name="DOE Joint Genome Institute"/>
            <person name="Haitjema C.H."/>
            <person name="Gilmore S.P."/>
            <person name="Henske J.K."/>
            <person name="Solomon K.V."/>
            <person name="De Groot R."/>
            <person name="Kuo A."/>
            <person name="Mondo S.J."/>
            <person name="Salamov A.A."/>
            <person name="Labutti K."/>
            <person name="Zhao Z."/>
            <person name="Chiniquy J."/>
            <person name="Barry K."/>
            <person name="Brewer H.M."/>
            <person name="Purvine S.O."/>
            <person name="Wright A.T."/>
            <person name="Boxma B."/>
            <person name="Van Alen T."/>
            <person name="Hackstein J.H."/>
            <person name="Baker S.E."/>
            <person name="Grigoriev I.V."/>
            <person name="O'Malley M.A."/>
        </authorList>
    </citation>
    <scope>NUCLEOTIDE SEQUENCE [LARGE SCALE GENOMIC DNA]</scope>
    <source>
        <strain evidence="10 11">G1</strain>
    </source>
</reference>
<dbReference type="PANTHER" id="PTHR45623">
    <property type="entry name" value="CHROMODOMAIN-HELICASE-DNA-BINDING PROTEIN 3-RELATED-RELATED"/>
    <property type="match status" value="1"/>
</dbReference>
<feature type="compositionally biased region" description="Basic residues" evidence="8">
    <location>
        <begin position="1292"/>
        <end position="1311"/>
    </location>
</feature>
<feature type="compositionally biased region" description="Basic and acidic residues" evidence="8">
    <location>
        <begin position="675"/>
        <end position="709"/>
    </location>
</feature>
<evidence type="ECO:0000256" key="1">
    <source>
        <dbReference type="ARBA" id="ARBA00004123"/>
    </source>
</evidence>
<dbReference type="EMBL" id="MCOG01000039">
    <property type="protein sequence ID" value="ORY72458.1"/>
    <property type="molecule type" value="Genomic_DNA"/>
</dbReference>
<dbReference type="Pfam" id="PF00271">
    <property type="entry name" value="Helicase_C"/>
    <property type="match status" value="1"/>
</dbReference>
<dbReference type="Proteomes" id="UP000193920">
    <property type="component" value="Unassembled WGS sequence"/>
</dbReference>
<dbReference type="Gene3D" id="1.10.10.60">
    <property type="entry name" value="Homeodomain-like"/>
    <property type="match status" value="2"/>
</dbReference>
<feature type="compositionally biased region" description="Low complexity" evidence="8">
    <location>
        <begin position="1455"/>
        <end position="1469"/>
    </location>
</feature>
<dbReference type="STRING" id="1754190.A0A1Y2ELR8"/>
<feature type="compositionally biased region" description="Polar residues" evidence="8">
    <location>
        <begin position="1504"/>
        <end position="1514"/>
    </location>
</feature>
<dbReference type="SUPFAM" id="SSF52540">
    <property type="entry name" value="P-loop containing nucleoside triphosphate hydrolases"/>
    <property type="match status" value="1"/>
</dbReference>
<dbReference type="GO" id="GO:0005524">
    <property type="term" value="F:ATP binding"/>
    <property type="evidence" value="ECO:0007669"/>
    <property type="project" value="UniProtKB-KW"/>
</dbReference>
<dbReference type="Pfam" id="PF23078">
    <property type="entry name" value="HTH_CHD6-9"/>
    <property type="match status" value="1"/>
</dbReference>
<feature type="compositionally biased region" description="Basic and acidic residues" evidence="8">
    <location>
        <begin position="1331"/>
        <end position="1350"/>
    </location>
</feature>
<dbReference type="FunFam" id="3.40.50.300:FF:000015">
    <property type="entry name" value="chromodomain-helicase-DNA-binding protein 9 isoform X1"/>
    <property type="match status" value="1"/>
</dbReference>
<feature type="domain" description="Helicase C-terminal" evidence="9">
    <location>
        <begin position="128"/>
        <end position="279"/>
    </location>
</feature>
<feature type="compositionally biased region" description="Basic and acidic residues" evidence="8">
    <location>
        <begin position="1023"/>
        <end position="1034"/>
    </location>
</feature>
<keyword evidence="7" id="KW-0175">Coiled coil</keyword>
<feature type="non-terminal residue" evidence="10">
    <location>
        <position position="1525"/>
    </location>
</feature>
<feature type="compositionally biased region" description="Low complexity" evidence="8">
    <location>
        <begin position="1478"/>
        <end position="1503"/>
    </location>
</feature>
<gene>
    <name evidence="10" type="ORF">LY90DRAFT_379194</name>
</gene>
<dbReference type="InterPro" id="IPR056342">
    <property type="entry name" value="HTH_CHD6-9"/>
</dbReference>
<dbReference type="InterPro" id="IPR027417">
    <property type="entry name" value="P-loop_NTPase"/>
</dbReference>
<feature type="compositionally biased region" description="Low complexity" evidence="8">
    <location>
        <begin position="1358"/>
        <end position="1376"/>
    </location>
</feature>
<evidence type="ECO:0000313" key="11">
    <source>
        <dbReference type="Proteomes" id="UP000193920"/>
    </source>
</evidence>
<dbReference type="GO" id="GO:0042393">
    <property type="term" value="F:histone binding"/>
    <property type="evidence" value="ECO:0007669"/>
    <property type="project" value="TreeGrafter"/>
</dbReference>
<organism evidence="10 11">
    <name type="scientific">Neocallimastix californiae</name>
    <dbReference type="NCBI Taxonomy" id="1754190"/>
    <lineage>
        <taxon>Eukaryota</taxon>
        <taxon>Fungi</taxon>
        <taxon>Fungi incertae sedis</taxon>
        <taxon>Chytridiomycota</taxon>
        <taxon>Chytridiomycota incertae sedis</taxon>
        <taxon>Neocallimastigomycetes</taxon>
        <taxon>Neocallimastigales</taxon>
        <taxon>Neocallimastigaceae</taxon>
        <taxon>Neocallimastix</taxon>
    </lineage>
</organism>
<evidence type="ECO:0000256" key="4">
    <source>
        <dbReference type="ARBA" id="ARBA00022801"/>
    </source>
</evidence>
<evidence type="ECO:0000256" key="2">
    <source>
        <dbReference type="ARBA" id="ARBA00022737"/>
    </source>
</evidence>
<feature type="region of interest" description="Disordered" evidence="8">
    <location>
        <begin position="634"/>
        <end position="709"/>
    </location>
</feature>
<accession>A0A1Y2ELR8</accession>
<feature type="non-terminal residue" evidence="10">
    <location>
        <position position="1"/>
    </location>
</feature>
<dbReference type="Pfam" id="PF00176">
    <property type="entry name" value="SNF2-rel_dom"/>
    <property type="match status" value="1"/>
</dbReference>
<dbReference type="InterPro" id="IPR001650">
    <property type="entry name" value="Helicase_C-like"/>
</dbReference>
<feature type="compositionally biased region" description="Basic and acidic residues" evidence="8">
    <location>
        <begin position="1409"/>
        <end position="1422"/>
    </location>
</feature>
<evidence type="ECO:0000256" key="3">
    <source>
        <dbReference type="ARBA" id="ARBA00022741"/>
    </source>
</evidence>
<feature type="compositionally biased region" description="Low complexity" evidence="8">
    <location>
        <begin position="1279"/>
        <end position="1289"/>
    </location>
</feature>
<protein>
    <submittedName>
        <fullName evidence="10">p-loop containing nucleoside triphosphate hydrolase protein</fullName>
    </submittedName>
</protein>
<comment type="subcellular location">
    <subcellularLocation>
        <location evidence="1">Nucleus</location>
    </subcellularLocation>
</comment>
<feature type="compositionally biased region" description="Basic and acidic residues" evidence="8">
    <location>
        <begin position="1156"/>
        <end position="1166"/>
    </location>
</feature>
<dbReference type="PANTHER" id="PTHR45623:SF11">
    <property type="entry name" value="KISMET, ISOFORM C"/>
    <property type="match status" value="1"/>
</dbReference>
<feature type="compositionally biased region" description="Low complexity" evidence="8">
    <location>
        <begin position="1193"/>
        <end position="1208"/>
    </location>
</feature>
<dbReference type="SMART" id="SM00490">
    <property type="entry name" value="HELICc"/>
    <property type="match status" value="1"/>
</dbReference>
<dbReference type="GO" id="GO:0003682">
    <property type="term" value="F:chromatin binding"/>
    <property type="evidence" value="ECO:0007669"/>
    <property type="project" value="TreeGrafter"/>
</dbReference>
<evidence type="ECO:0000313" key="10">
    <source>
        <dbReference type="EMBL" id="ORY72458.1"/>
    </source>
</evidence>
<dbReference type="InterPro" id="IPR000330">
    <property type="entry name" value="SNF2_N"/>
</dbReference>
<feature type="compositionally biased region" description="Low complexity" evidence="8">
    <location>
        <begin position="1240"/>
        <end position="1251"/>
    </location>
</feature>
<evidence type="ECO:0000259" key="9">
    <source>
        <dbReference type="PROSITE" id="PS51194"/>
    </source>
</evidence>
<feature type="compositionally biased region" description="Basic residues" evidence="8">
    <location>
        <begin position="1214"/>
        <end position="1239"/>
    </location>
</feature>
<feature type="region of interest" description="Disordered" evidence="8">
    <location>
        <begin position="1023"/>
        <end position="1042"/>
    </location>
</feature>
<dbReference type="GO" id="GO:0010468">
    <property type="term" value="P:regulation of gene expression"/>
    <property type="evidence" value="ECO:0007669"/>
    <property type="project" value="TreeGrafter"/>
</dbReference>
<feature type="region of interest" description="Disordered" evidence="8">
    <location>
        <begin position="872"/>
        <end position="924"/>
    </location>
</feature>
<feature type="region of interest" description="Disordered" evidence="8">
    <location>
        <begin position="1086"/>
        <end position="1109"/>
    </location>
</feature>
<dbReference type="InterPro" id="IPR049730">
    <property type="entry name" value="SNF2/RAD54-like_C"/>
</dbReference>
<feature type="compositionally biased region" description="Polar residues" evidence="8">
    <location>
        <begin position="634"/>
        <end position="644"/>
    </location>
</feature>
<evidence type="ECO:0000256" key="8">
    <source>
        <dbReference type="SAM" id="MobiDB-lite"/>
    </source>
</evidence>
<proteinExistence type="predicted"/>
<feature type="region of interest" description="Disordered" evidence="8">
    <location>
        <begin position="1121"/>
        <end position="1525"/>
    </location>
</feature>
<dbReference type="GO" id="GO:0000785">
    <property type="term" value="C:chromatin"/>
    <property type="evidence" value="ECO:0007669"/>
    <property type="project" value="TreeGrafter"/>
</dbReference>
<keyword evidence="11" id="KW-1185">Reference proteome</keyword>
<comment type="caution">
    <text evidence="10">The sequence shown here is derived from an EMBL/GenBank/DDBJ whole genome shotgun (WGS) entry which is preliminary data.</text>
</comment>
<feature type="compositionally biased region" description="Basic residues" evidence="8">
    <location>
        <begin position="1515"/>
        <end position="1525"/>
    </location>
</feature>
<keyword evidence="2" id="KW-0677">Repeat</keyword>
<dbReference type="GO" id="GO:0005634">
    <property type="term" value="C:nucleus"/>
    <property type="evidence" value="ECO:0007669"/>
    <property type="project" value="UniProtKB-SubCell"/>
</dbReference>
<dbReference type="GO" id="GO:0003677">
    <property type="term" value="F:DNA binding"/>
    <property type="evidence" value="ECO:0007669"/>
    <property type="project" value="TreeGrafter"/>
</dbReference>
<keyword evidence="4 10" id="KW-0378">Hydrolase</keyword>
<dbReference type="GO" id="GO:0140658">
    <property type="term" value="F:ATP-dependent chromatin remodeler activity"/>
    <property type="evidence" value="ECO:0007669"/>
    <property type="project" value="TreeGrafter"/>
</dbReference>
<dbReference type="Gene3D" id="3.40.50.300">
    <property type="entry name" value="P-loop containing nucleotide triphosphate hydrolases"/>
    <property type="match status" value="1"/>
</dbReference>
<keyword evidence="3" id="KW-0547">Nucleotide-binding</keyword>
<dbReference type="PROSITE" id="PS51194">
    <property type="entry name" value="HELICASE_CTER"/>
    <property type="match status" value="1"/>
</dbReference>
<keyword evidence="5" id="KW-0067">ATP-binding</keyword>
<dbReference type="GO" id="GO:0016887">
    <property type="term" value="F:ATP hydrolysis activity"/>
    <property type="evidence" value="ECO:0007669"/>
    <property type="project" value="TreeGrafter"/>
</dbReference>
<evidence type="ECO:0000256" key="7">
    <source>
        <dbReference type="SAM" id="Coils"/>
    </source>
</evidence>
<evidence type="ECO:0000256" key="5">
    <source>
        <dbReference type="ARBA" id="ARBA00022840"/>
    </source>
</evidence>
<feature type="compositionally biased region" description="Basic residues" evidence="8">
    <location>
        <begin position="1132"/>
        <end position="1155"/>
    </location>
</feature>
<name>A0A1Y2ELR8_9FUNG</name>
<feature type="compositionally biased region" description="Basic and acidic residues" evidence="8">
    <location>
        <begin position="1265"/>
        <end position="1278"/>
    </location>
</feature>
<feature type="compositionally biased region" description="Basic and acidic residues" evidence="8">
    <location>
        <begin position="894"/>
        <end position="908"/>
    </location>
</feature>
<feature type="coiled-coil region" evidence="7">
    <location>
        <begin position="768"/>
        <end position="798"/>
    </location>
</feature>
<feature type="compositionally biased region" description="Acidic residues" evidence="8">
    <location>
        <begin position="1183"/>
        <end position="1192"/>
    </location>
</feature>
<feature type="compositionally biased region" description="Polar residues" evidence="8">
    <location>
        <begin position="1316"/>
        <end position="1325"/>
    </location>
</feature>
<dbReference type="CDD" id="cd18793">
    <property type="entry name" value="SF2_C_SNF"/>
    <property type="match status" value="1"/>
</dbReference>
<sequence length="1525" mass="176690">MEKYGKLNSAEDVERIQNLLKPIMLRRLKEDVEQSIPLKEETVVEVTLTTVQKKYYRAILEKNLTWLKKGTKKNNMPNLVNTMIELRKCCIHPFLIKGAEERILKEDNAITPEEQFKSMINASGKLVLTDKLLHKLHKGGSKVLIFSQMTQCLDILADYLTGRNWKYERIDGSIRGELRQAAIDRFSDKNSESFVFLLCTRAGGVGINLTVADTVIIFDSDWNPQNDLQAQARVHRIGQTKTVQIYRLITANTYEREMFDRAGLKLGLDKAILQKMDVYGNDDHSKPPSSLSPKEIEELLKRGAYGALMDDEESVKFCEEDIDQILERRATVVRHDTGERSSIFSKATFSVSQNDEDVDVNDTNFWDKFAKKANLEEVYEPSESEKLIVFERRHRKQVQRFGIQNEEIEQYFSEVDDEHPKKKNEKVYPWCYTERVRFERCLMQYGYGSWNKIIKQFSRRSVNDLKACAHSLVQFCLEAEKCNADLLKDIKEIFAMPENIPSYENGTPMERSKLIIDPDIPYLKATKKQISEFKSFLIDANEDYKQHLKKKAKNLLSRLQLMHVIHNRIMKRSPEEKFPTMLSAPPTDWWGEQEDRDLIKGVHKYGYQQYEAIRNDEEFCFCKRKYKTNDSNVNIHENESTVGDNESKADIETNDNEDSILDSSTDKLALSASENNEKQKIKEESTNKIKTEEKNMEIDDPDNKSEIKKEDISIVKAEDENNVKMEDSSEVKKEENKDEILYVWPCAGDIGTRLRKIVSAYQRLFIHEIKQKEKMEKLEKHKQQIQANRQQMLQTKAKEKLDRIRSHLSKSEKITFQRTISSYGIMNKNENGTRDWSNFKRLSNLDKTDKCMEDYYEELMDICKVVIKRDEEKRNKEKEKNEKHENENENENENEGKEGKEEGNHNTKSEVQTPASEAEGKKHDKYENFTVEKAKRLLRRIDLLKKLREVILKKDDLDDLLKFAKKPARSGLPNWWVCGVHDKALLQSIAEYGILRPDLTISDPKYPFKELIEKAREEEQKEAVIDISDKKENENSSSVQSSITRYVSSNATQMEKDWMKEMVIVRRFESLCDMVLNEKKVNRLKRMRSNVSKKSETESINGDEHPNKKTKYTLKFHISTFKNSSDTSPSKDHKKNKKRSSNSDKHKKSKYKKLRSNTELDREIKKILQNRKRKALAGIDSDSSIDSDDSDSDTNSNSISDSDLSLSDNDIKNYKKKKNSSSSSKHKNKKHHRHRHHKTSSVSSISSLSSDSDSDSESDSNSNMDTEKNSDSDSEIHNNSDSNSDNIESPRNLHHHRHNNNKYKHKHKHKPFSPITYDSSSNDSGMDTDEMLNRAEKNLNNHDNNNESKSKNKKHKSTNSNNNNNNNNNNKSYKNTTTKEESIESSKPTKKRIKLFRTNSPKLKITSKILEESKKSKKDSKNTHTQNSNNSKSTKQTTATKSSSKQLKNKDKTKTTPSPTKSKTTITNKLPKIKFKSKFSTSSTNESQPSSTESNIKSKSKSSNDQTIQVTTSPKPKKRSFLQEY</sequence>